<evidence type="ECO:0000313" key="4">
    <source>
        <dbReference type="Proteomes" id="UP000235826"/>
    </source>
</evidence>
<dbReference type="SUPFAM" id="SSF51735">
    <property type="entry name" value="NAD(P)-binding Rossmann-fold domains"/>
    <property type="match status" value="1"/>
</dbReference>
<evidence type="ECO:0000313" key="3">
    <source>
        <dbReference type="EMBL" id="AUP77693.1"/>
    </source>
</evidence>
<dbReference type="PANTHER" id="PTHR42687:SF1">
    <property type="entry name" value="L-THREONINE 3-DEHYDROGENASE, MITOCHONDRIAL"/>
    <property type="match status" value="1"/>
</dbReference>
<dbReference type="AlphaFoldDB" id="A0A2K9PKV3"/>
<dbReference type="GO" id="GO:0006567">
    <property type="term" value="P:L-threonine catabolic process"/>
    <property type="evidence" value="ECO:0007669"/>
    <property type="project" value="TreeGrafter"/>
</dbReference>
<dbReference type="OrthoDB" id="9779902at2"/>
<sequence>MGKTVLVIGANGQVGSVLTEALQDKYGKENIIASDLRKREDFDGIFEVIDATNFDRIKEVVTEYKVTQIYHLAAILSAKGEENPLRTWDINVKTLLNVLEVARICNIEKVFYPSSIAVFGNSAPRNNTPNDAYLDPTTVYGISKVDGENWAQYYHVKYGLDVRSIRYPGIIGYQSLPGGGTTDYAVDIYHKAVLNETFTCFLNEDTALPMIFIDDAIRATIEIMEAPAEHIKIRTSYNVAGISFSPKDVALEISELCPGFKIDYKPDFRQDIADNWPKSIDDSEARMDWNWKPDYNLCSITETMISKLKEQYKDHLNLTEESKKKLESCTQI</sequence>
<dbReference type="Pfam" id="PF01370">
    <property type="entry name" value="Epimerase"/>
    <property type="match status" value="1"/>
</dbReference>
<dbReference type="RefSeq" id="WP_102754352.1">
    <property type="nucleotide sequence ID" value="NZ_CP025791.1"/>
</dbReference>
<dbReference type="InterPro" id="IPR051225">
    <property type="entry name" value="NAD(P)_epim/dehydratase"/>
</dbReference>
<dbReference type="PANTHER" id="PTHR42687">
    <property type="entry name" value="L-THREONINE 3-DEHYDROGENASE"/>
    <property type="match status" value="1"/>
</dbReference>
<accession>A0A2K9PKV3</accession>
<evidence type="ECO:0000259" key="2">
    <source>
        <dbReference type="Pfam" id="PF01370"/>
    </source>
</evidence>
<protein>
    <submittedName>
        <fullName evidence="3">NAD-dependent epimerase</fullName>
    </submittedName>
</protein>
<gene>
    <name evidence="3" type="ORF">C1H87_02770</name>
</gene>
<name>A0A2K9PKV3_9FLAO</name>
<dbReference type="InterPro" id="IPR036291">
    <property type="entry name" value="NAD(P)-bd_dom_sf"/>
</dbReference>
<proteinExistence type="inferred from homology"/>
<dbReference type="Gene3D" id="3.40.50.720">
    <property type="entry name" value="NAD(P)-binding Rossmann-like Domain"/>
    <property type="match status" value="1"/>
</dbReference>
<dbReference type="GO" id="GO:0008743">
    <property type="term" value="F:L-threonine 3-dehydrogenase activity"/>
    <property type="evidence" value="ECO:0007669"/>
    <property type="project" value="TreeGrafter"/>
</dbReference>
<comment type="similarity">
    <text evidence="1">Belongs to the NAD(P)-dependent epimerase/dehydratase family.</text>
</comment>
<evidence type="ECO:0000256" key="1">
    <source>
        <dbReference type="ARBA" id="ARBA00007637"/>
    </source>
</evidence>
<dbReference type="KEGG" id="fek:C1H87_02770"/>
<dbReference type="Proteomes" id="UP000235826">
    <property type="component" value="Chromosome"/>
</dbReference>
<dbReference type="InterPro" id="IPR001509">
    <property type="entry name" value="Epimerase_deHydtase"/>
</dbReference>
<keyword evidence="4" id="KW-1185">Reference proteome</keyword>
<reference evidence="3 4" key="1">
    <citation type="submission" date="2018-01" db="EMBL/GenBank/DDBJ databases">
        <title>Complete genome sequence of Flavivirga eckloniae ECD14 isolated from seaweed Ecklonia cava.</title>
        <authorList>
            <person name="Lee J.H."/>
            <person name="Baik K.S."/>
            <person name="Seong C.N."/>
        </authorList>
    </citation>
    <scope>NUCLEOTIDE SEQUENCE [LARGE SCALE GENOMIC DNA]</scope>
    <source>
        <strain evidence="3 4">ECD14</strain>
    </source>
</reference>
<organism evidence="3 4">
    <name type="scientific">Flavivirga eckloniae</name>
    <dbReference type="NCBI Taxonomy" id="1803846"/>
    <lineage>
        <taxon>Bacteria</taxon>
        <taxon>Pseudomonadati</taxon>
        <taxon>Bacteroidota</taxon>
        <taxon>Flavobacteriia</taxon>
        <taxon>Flavobacteriales</taxon>
        <taxon>Flavobacteriaceae</taxon>
        <taxon>Flavivirga</taxon>
    </lineage>
</organism>
<dbReference type="EMBL" id="CP025791">
    <property type="protein sequence ID" value="AUP77693.1"/>
    <property type="molecule type" value="Genomic_DNA"/>
</dbReference>
<feature type="domain" description="NAD-dependent epimerase/dehydratase" evidence="2">
    <location>
        <begin position="5"/>
        <end position="239"/>
    </location>
</feature>